<comment type="caution">
    <text evidence="2">The sequence shown here is derived from an EMBL/GenBank/DDBJ whole genome shotgun (WGS) entry which is preliminary data.</text>
</comment>
<name>A0ABR4P1G1_9HELO</name>
<organism evidence="2 3">
    <name type="scientific">Phlyctema vagabunda</name>
    <dbReference type="NCBI Taxonomy" id="108571"/>
    <lineage>
        <taxon>Eukaryota</taxon>
        <taxon>Fungi</taxon>
        <taxon>Dikarya</taxon>
        <taxon>Ascomycota</taxon>
        <taxon>Pezizomycotina</taxon>
        <taxon>Leotiomycetes</taxon>
        <taxon>Helotiales</taxon>
        <taxon>Dermateaceae</taxon>
        <taxon>Phlyctema</taxon>
    </lineage>
</organism>
<dbReference type="EMBL" id="JBFCZG010000011">
    <property type="protein sequence ID" value="KAL3417144.1"/>
    <property type="molecule type" value="Genomic_DNA"/>
</dbReference>
<sequence>MHLLSIYAAATAFATSYGTVYDLYRNGSSPQQLASAVASYTRVSSFTAFFLGNAASNQTVASITDATLKAFYFLEDAGIGNNVTLEALRVEPLSDATSLCWLTWRIHPRTGSGFESFSWTTLYGYRSELDVLAGIEVPGGNGSETEDMRREEEEGASTEKHCGSEGARPSGGWEFGVNDDEIVKFSSRIPNYIDSYVFPTRT</sequence>
<evidence type="ECO:0000256" key="1">
    <source>
        <dbReference type="SAM" id="MobiDB-lite"/>
    </source>
</evidence>
<feature type="compositionally biased region" description="Basic and acidic residues" evidence="1">
    <location>
        <begin position="146"/>
        <end position="163"/>
    </location>
</feature>
<protein>
    <submittedName>
        <fullName evidence="2">Uncharacterized protein</fullName>
    </submittedName>
</protein>
<accession>A0ABR4P1G1</accession>
<gene>
    <name evidence="2" type="ORF">PVAG01_11144</name>
</gene>
<proteinExistence type="predicted"/>
<dbReference type="Proteomes" id="UP001629113">
    <property type="component" value="Unassembled WGS sequence"/>
</dbReference>
<evidence type="ECO:0000313" key="3">
    <source>
        <dbReference type="Proteomes" id="UP001629113"/>
    </source>
</evidence>
<keyword evidence="3" id="KW-1185">Reference proteome</keyword>
<evidence type="ECO:0000313" key="2">
    <source>
        <dbReference type="EMBL" id="KAL3417144.1"/>
    </source>
</evidence>
<reference evidence="2 3" key="1">
    <citation type="submission" date="2024-06" db="EMBL/GenBank/DDBJ databases">
        <title>Complete genome of Phlyctema vagabunda strain 19-DSS-EL-015.</title>
        <authorList>
            <person name="Fiorenzani C."/>
        </authorList>
    </citation>
    <scope>NUCLEOTIDE SEQUENCE [LARGE SCALE GENOMIC DNA]</scope>
    <source>
        <strain evidence="2 3">19-DSS-EL-015</strain>
    </source>
</reference>
<feature type="region of interest" description="Disordered" evidence="1">
    <location>
        <begin position="137"/>
        <end position="173"/>
    </location>
</feature>